<organism evidence="2 3">
    <name type="scientific">Geodia barretti</name>
    <name type="common">Barrett's horny sponge</name>
    <dbReference type="NCBI Taxonomy" id="519541"/>
    <lineage>
        <taxon>Eukaryota</taxon>
        <taxon>Metazoa</taxon>
        <taxon>Porifera</taxon>
        <taxon>Demospongiae</taxon>
        <taxon>Heteroscleromorpha</taxon>
        <taxon>Tetractinellida</taxon>
        <taxon>Astrophorina</taxon>
        <taxon>Geodiidae</taxon>
        <taxon>Geodia</taxon>
    </lineage>
</organism>
<dbReference type="SUPFAM" id="SSF54236">
    <property type="entry name" value="Ubiquitin-like"/>
    <property type="match status" value="1"/>
</dbReference>
<dbReference type="EMBL" id="CASHTH010004172">
    <property type="protein sequence ID" value="CAI8054384.1"/>
    <property type="molecule type" value="Genomic_DNA"/>
</dbReference>
<gene>
    <name evidence="2" type="ORF">GBAR_LOCUS29684</name>
</gene>
<feature type="domain" description="Ubiquitin-like" evidence="1">
    <location>
        <begin position="364"/>
        <end position="432"/>
    </location>
</feature>
<sequence length="733" mass="83688">MAEGLGPAEAESREFAVIREHYSLLVKTISSNITYFAVKFYEKKFISYSSKRDITSILGVGEEVIADKLLEKALNNLSIARSKEKWFHVFTAIFRAECAYQDLADTMEEFYADSCQSVVVSIRAEVAEFDERFRFVVYNTRCHLYRREKEQDDFLTQFKMMLKDLSLAKKHSSNAFLKEREEIESATSSDEIIDIIDPYWSFSNCGFLRCIIRIFGTRELKQEMKTYVTDIEDFQKKTKVKDWYMATMGEAKTAEHYERLCITVNEDWEERTLYDAYQFKKDLDIKAAITNEAASPVIDFDIGSLKIVMAFAPVVVPEVKVVIEDPQFRLSHNIVEAVWLPSSTSSLPQPSSQPSLDQRGSERVTLLIKYKEERLQLSLNLSSKVLELKSRLVQCWRWLKDSSYTLEFNDEVLENHEEIRKYGIDEKSIIILKIFPLDSSQAPPSGSQGTRSLHDTLYRQMTYHEDPEHTALEKTEQIQITYRTMKGYSSCDRPSPAVQLMSDIDTGLSEPQRISVVGSATVNSDINSDRLGNIPDRIEHKPSGSITQTLKTAVEEVSLLLAKYTTLATQGFESASFVMERISMFYHQSQRIALSSVRNLLGGFQKESICGIVKDPEFTADSKIRIGGGKNVVKELYCPATVEMKSEMKDITKGVFLLNIRGANINIHHNVLHKVRPTVKDPEFTADSKIRIGGGKNVVKELYCPATVEMKSEMKDITKGVFLLNISEYHFIY</sequence>
<dbReference type="Proteomes" id="UP001174909">
    <property type="component" value="Unassembled WGS sequence"/>
</dbReference>
<comment type="caution">
    <text evidence="2">The sequence shown here is derived from an EMBL/GenBank/DDBJ whole genome shotgun (WGS) entry which is preliminary data.</text>
</comment>
<dbReference type="InterPro" id="IPR000626">
    <property type="entry name" value="Ubiquitin-like_dom"/>
</dbReference>
<dbReference type="InterPro" id="IPR029071">
    <property type="entry name" value="Ubiquitin-like_domsf"/>
</dbReference>
<proteinExistence type="predicted"/>
<dbReference type="AlphaFoldDB" id="A0AA35XEF4"/>
<name>A0AA35XEF4_GEOBA</name>
<evidence type="ECO:0000313" key="3">
    <source>
        <dbReference type="Proteomes" id="UP001174909"/>
    </source>
</evidence>
<reference evidence="2" key="1">
    <citation type="submission" date="2023-03" db="EMBL/GenBank/DDBJ databases">
        <authorList>
            <person name="Steffen K."/>
            <person name="Cardenas P."/>
        </authorList>
    </citation>
    <scope>NUCLEOTIDE SEQUENCE</scope>
</reference>
<keyword evidence="3" id="KW-1185">Reference proteome</keyword>
<dbReference type="CDD" id="cd17039">
    <property type="entry name" value="Ubl_ubiquitin_like"/>
    <property type="match status" value="1"/>
</dbReference>
<accession>A0AA35XEF4</accession>
<feature type="non-terminal residue" evidence="2">
    <location>
        <position position="1"/>
    </location>
</feature>
<protein>
    <recommendedName>
        <fullName evidence="1">Ubiquitin-like domain-containing protein</fullName>
    </recommendedName>
</protein>
<evidence type="ECO:0000259" key="1">
    <source>
        <dbReference type="PROSITE" id="PS50053"/>
    </source>
</evidence>
<dbReference type="PROSITE" id="PS50053">
    <property type="entry name" value="UBIQUITIN_2"/>
    <property type="match status" value="1"/>
</dbReference>
<dbReference type="Gene3D" id="3.10.20.90">
    <property type="entry name" value="Phosphatidylinositol 3-kinase Catalytic Subunit, Chain A, domain 1"/>
    <property type="match status" value="1"/>
</dbReference>
<evidence type="ECO:0000313" key="2">
    <source>
        <dbReference type="EMBL" id="CAI8054384.1"/>
    </source>
</evidence>